<accession>A0A8S5LA28</accession>
<dbReference type="EMBL" id="BK014662">
    <property type="protein sequence ID" value="DAD66737.1"/>
    <property type="molecule type" value="Genomic_DNA"/>
</dbReference>
<reference evidence="1" key="1">
    <citation type="journal article" date="2021" name="Proc. Natl. Acad. Sci. U.S.A.">
        <title>A Catalog of Tens of Thousands of Viruses from Human Metagenomes Reveals Hidden Associations with Chronic Diseases.</title>
        <authorList>
            <person name="Tisza M.J."/>
            <person name="Buck C.B."/>
        </authorList>
    </citation>
    <scope>NUCLEOTIDE SEQUENCE</scope>
    <source>
        <strain evidence="1">CtPuP5</strain>
    </source>
</reference>
<sequence length="118" mass="13943">MSKIIARYKITYPDYADGNGMSQYKNLIDYNDYIEDIKPKYVEIANLEAEQTKYSKKNEKYKECDRKISEIKSYIKKTYGDEFFTNKGLLYNSKDNNGIMVLPEWQGGEHRVILEICK</sequence>
<proteinExistence type="predicted"/>
<evidence type="ECO:0000313" key="1">
    <source>
        <dbReference type="EMBL" id="DAD66737.1"/>
    </source>
</evidence>
<organism evidence="1">
    <name type="scientific">Myoviridae sp. ctPuP5</name>
    <dbReference type="NCBI Taxonomy" id="2823543"/>
    <lineage>
        <taxon>Viruses</taxon>
        <taxon>Duplodnaviria</taxon>
        <taxon>Heunggongvirae</taxon>
        <taxon>Uroviricota</taxon>
        <taxon>Caudoviricetes</taxon>
    </lineage>
</organism>
<name>A0A8S5LA28_9CAUD</name>
<protein>
    <submittedName>
        <fullName evidence="1">Uncharacterized protein</fullName>
    </submittedName>
</protein>